<comment type="similarity">
    <text evidence="12">Belongs to the DnaG primase family.</text>
</comment>
<dbReference type="EMBL" id="CP002243">
    <property type="protein sequence ID" value="AEI74877.1"/>
    <property type="molecule type" value="Genomic_DNA"/>
</dbReference>
<dbReference type="HOGENOM" id="CLU_013501_5_4_6"/>
<keyword evidence="9" id="KW-0460">Magnesium</keyword>
<dbReference type="RefSeq" id="WP_013975628.1">
    <property type="nucleotide sequence ID" value="NC_015735.1"/>
</dbReference>
<dbReference type="Gene3D" id="3.40.1360.10">
    <property type="match status" value="1"/>
</dbReference>
<evidence type="ECO:0000256" key="11">
    <source>
        <dbReference type="ARBA" id="ARBA00023163"/>
    </source>
</evidence>
<dbReference type="InterPro" id="IPR013173">
    <property type="entry name" value="DNA_primase_DnaG_DnaB-bd_dom"/>
</dbReference>
<dbReference type="Pfam" id="PF08275">
    <property type="entry name" value="DNAG_N"/>
    <property type="match status" value="1"/>
</dbReference>
<keyword evidence="10 12" id="KW-0238">DNA-binding</keyword>
<evidence type="ECO:0000256" key="10">
    <source>
        <dbReference type="ARBA" id="ARBA00023125"/>
    </source>
</evidence>
<dbReference type="GO" id="GO:0006269">
    <property type="term" value="P:DNA replication, synthesis of primer"/>
    <property type="evidence" value="ECO:0007669"/>
    <property type="project" value="UniProtKB-UniRule"/>
</dbReference>
<evidence type="ECO:0000256" key="12">
    <source>
        <dbReference type="HAMAP-Rule" id="MF_00974"/>
    </source>
</evidence>
<dbReference type="eggNOG" id="COG0358">
    <property type="taxonomic scope" value="Bacteria"/>
</dbReference>
<dbReference type="InterPro" id="IPR013264">
    <property type="entry name" value="DNAG_N"/>
</dbReference>
<dbReference type="InterPro" id="IPR034151">
    <property type="entry name" value="TOPRIM_DnaG_bac"/>
</dbReference>
<dbReference type="SMART" id="SM00493">
    <property type="entry name" value="TOPRIM"/>
    <property type="match status" value="1"/>
</dbReference>
<dbReference type="PANTHER" id="PTHR30313">
    <property type="entry name" value="DNA PRIMASE"/>
    <property type="match status" value="1"/>
</dbReference>
<dbReference type="KEGG" id="men:MEPCIT_231"/>
<feature type="zinc finger region" description="CHC2-type" evidence="12">
    <location>
        <begin position="40"/>
        <end position="64"/>
    </location>
</feature>
<gene>
    <name evidence="12 14" type="primary">dnaG</name>
    <name evidence="14" type="ordered locus">MEPCIT_231</name>
</gene>
<dbReference type="GO" id="GO:1990077">
    <property type="term" value="C:primosome complex"/>
    <property type="evidence" value="ECO:0007669"/>
    <property type="project" value="UniProtKB-KW"/>
</dbReference>
<dbReference type="FunFam" id="3.90.580.10:FF:000001">
    <property type="entry name" value="DNA primase"/>
    <property type="match status" value="1"/>
</dbReference>
<dbReference type="Gene3D" id="3.90.580.10">
    <property type="entry name" value="Zinc finger, CHC2-type domain"/>
    <property type="match status" value="1"/>
</dbReference>
<dbReference type="InterPro" id="IPR002694">
    <property type="entry name" value="Znf_CHC2"/>
</dbReference>
<dbReference type="InterPro" id="IPR036977">
    <property type="entry name" value="DNA_primase_Znf_CHC2"/>
</dbReference>
<dbReference type="PANTHER" id="PTHR30313:SF2">
    <property type="entry name" value="DNA PRIMASE"/>
    <property type="match status" value="1"/>
</dbReference>
<keyword evidence="3 12" id="KW-0808">Transferase</keyword>
<reference evidence="14 15" key="2">
    <citation type="journal article" date="2011" name="Curr. Biol.">
        <title>An interdependent metabolic patchwork in the nested symbiosis of mealybugs.</title>
        <authorList>
            <person name="McCutcheon J.P."/>
            <person name="von Dohlen C.D."/>
        </authorList>
    </citation>
    <scope>NUCLEOTIDE SEQUENCE [LARGE SCALE GENOMIC DNA]</scope>
    <source>
        <strain evidence="14 15">PCIT</strain>
    </source>
</reference>
<evidence type="ECO:0000256" key="1">
    <source>
        <dbReference type="ARBA" id="ARBA00022478"/>
    </source>
</evidence>
<dbReference type="SMART" id="SM00400">
    <property type="entry name" value="ZnF_CHCC"/>
    <property type="match status" value="1"/>
</dbReference>
<sequence>MAGKIPRIFINNLLARIDIVDLISKRVKLHKQGNSFKACCPFHHDNNPSFTVHGEKQFFHCFGCGAHGNAIDFLMNYDRLEFIETIEELAAQYGLEIPEEICSFQNNNRRDQRPSLYQLMEQLSEFYQQVLQSKTANKANQYLQHRGLNEAITKSFAIGFAPPGWYNVIKRFGNSSQDRADLNDAGMLVVNDYGRTYDRFRERIMFPIRDKRGRVVAFGGRILDNGQPKYINSPETVIFHKGRQLYGLYEAQRQNMQLLRLLVVEGYMDVVALAQFGIDYAVASLGTAITTDHIQLLYRATDRVIFCYDGDSAGREAAWRALKNSLPSLIDGRQLCFMFLPEGEDPDTMIRKIGKEAFEQHIAQAKPLSKFLFETLIPQVDLSSIEGRAKLSRLALPLISKVPGETLRFYLRQQLGNKLGILDDNYWDKLLPKAVLKNNSTKKIRIKCTTMRILIGLLVQNPRLAELVPIVHGLEHISKPGLPLFIELVQNCKSHPGLTTGQLLEYYRDNKSYYQLETLATWNHMITGEVIDSIFVDALANFYESILAHRQETLIARDRTHGLTTEERREMWSLNQAMAKKN</sequence>
<keyword evidence="2 12" id="KW-0639">Primosome</keyword>
<dbReference type="NCBIfam" id="TIGR01391">
    <property type="entry name" value="dnaG"/>
    <property type="match status" value="1"/>
</dbReference>
<dbReference type="EC" id="2.7.7.101" evidence="12"/>
<evidence type="ECO:0000256" key="9">
    <source>
        <dbReference type="ARBA" id="ARBA00022842"/>
    </source>
</evidence>
<evidence type="ECO:0000256" key="7">
    <source>
        <dbReference type="ARBA" id="ARBA00022771"/>
    </source>
</evidence>
<comment type="domain">
    <text evidence="12">Contains an N-terminal zinc-binding domain, a central core domain that contains the primase activity, and a C-terminal DnaB-binding domain.</text>
</comment>
<dbReference type="GO" id="GO:0008270">
    <property type="term" value="F:zinc ion binding"/>
    <property type="evidence" value="ECO:0007669"/>
    <property type="project" value="UniProtKB-UniRule"/>
</dbReference>
<comment type="catalytic activity">
    <reaction evidence="12">
        <text>ssDNA + n NTP = ssDNA/pppN(pN)n-1 hybrid + (n-1) diphosphate.</text>
        <dbReference type="EC" id="2.7.7.101"/>
    </reaction>
</comment>
<comment type="cofactor">
    <cofactor evidence="12">
        <name>Zn(2+)</name>
        <dbReference type="ChEBI" id="CHEBI:29105"/>
    </cofactor>
    <text evidence="12">Binds 1 zinc ion per monomer.</text>
</comment>
<evidence type="ECO:0000256" key="8">
    <source>
        <dbReference type="ARBA" id="ARBA00022833"/>
    </source>
</evidence>
<dbReference type="OrthoDB" id="9803773at2"/>
<keyword evidence="8 12" id="KW-0862">Zinc</keyword>
<evidence type="ECO:0000256" key="6">
    <source>
        <dbReference type="ARBA" id="ARBA00022723"/>
    </source>
</evidence>
<comment type="subunit">
    <text evidence="12">Monomer. Interacts with DnaB.</text>
</comment>
<keyword evidence="6 12" id="KW-0479">Metal-binding</keyword>
<keyword evidence="4 12" id="KW-0548">Nucleotidyltransferase</keyword>
<dbReference type="Gene3D" id="3.90.980.10">
    <property type="entry name" value="DNA primase, catalytic core, N-terminal domain"/>
    <property type="match status" value="1"/>
</dbReference>
<accession>F7XXQ1</accession>
<dbReference type="InterPro" id="IPR050219">
    <property type="entry name" value="DnaG_primase"/>
</dbReference>
<dbReference type="AlphaFoldDB" id="F7XXQ1"/>
<dbReference type="SUPFAM" id="SSF57783">
    <property type="entry name" value="Zinc beta-ribbon"/>
    <property type="match status" value="1"/>
</dbReference>
<reference key="1">
    <citation type="submission" date="2010-09" db="EMBL/GenBank/DDBJ databases">
        <title>An interdependent metabolic patchwork in the nested three-way symbiosis of mealybugs.</title>
        <authorList>
            <person name="McCutcheon J.P."/>
            <person name="von Dohlen C.D."/>
        </authorList>
    </citation>
    <scope>NUCLEOTIDE SEQUENCE</scope>
    <source>
        <strain>PCIT</strain>
    </source>
</reference>
<evidence type="ECO:0000313" key="15">
    <source>
        <dbReference type="Proteomes" id="UP000000504"/>
    </source>
</evidence>
<organism evidence="14 15">
    <name type="scientific">Moranella endobia (strain PCIT)</name>
    <dbReference type="NCBI Taxonomy" id="903503"/>
    <lineage>
        <taxon>Bacteria</taxon>
        <taxon>Pseudomonadati</taxon>
        <taxon>Pseudomonadota</taxon>
        <taxon>Gammaproteobacteria</taxon>
        <taxon>Enterobacterales</taxon>
        <taxon>Enterobacteriaceae</taxon>
        <taxon>Candidatus Moranella</taxon>
    </lineage>
</organism>
<comment type="function">
    <text evidence="12">RNA polymerase that catalyzes the synthesis of short RNA molecules used as primers for DNA polymerase during DNA replication.</text>
</comment>
<dbReference type="Pfam" id="PF01807">
    <property type="entry name" value="Zn_ribbon_DnaG"/>
    <property type="match status" value="1"/>
</dbReference>
<evidence type="ECO:0000256" key="4">
    <source>
        <dbReference type="ARBA" id="ARBA00022695"/>
    </source>
</evidence>
<keyword evidence="15" id="KW-1185">Reference proteome</keyword>
<evidence type="ECO:0000259" key="13">
    <source>
        <dbReference type="PROSITE" id="PS50880"/>
    </source>
</evidence>
<name>F7XXQ1_MOREP</name>
<dbReference type="InterPro" id="IPR037068">
    <property type="entry name" value="DNA_primase_core_N_sf"/>
</dbReference>
<dbReference type="Pfam" id="PF10410">
    <property type="entry name" value="DnaB_bind"/>
    <property type="match status" value="1"/>
</dbReference>
<dbReference type="GO" id="GO:0003677">
    <property type="term" value="F:DNA binding"/>
    <property type="evidence" value="ECO:0007669"/>
    <property type="project" value="UniProtKB-KW"/>
</dbReference>
<dbReference type="SUPFAM" id="SSF56731">
    <property type="entry name" value="DNA primase core"/>
    <property type="match status" value="1"/>
</dbReference>
<dbReference type="SUPFAM" id="SSF117023">
    <property type="entry name" value="DNA primase DnaG, C-terminal domain"/>
    <property type="match status" value="1"/>
</dbReference>
<dbReference type="InterPro" id="IPR030846">
    <property type="entry name" value="DnaG_bac"/>
</dbReference>
<evidence type="ECO:0000256" key="2">
    <source>
        <dbReference type="ARBA" id="ARBA00022515"/>
    </source>
</evidence>
<dbReference type="GO" id="GO:0000428">
    <property type="term" value="C:DNA-directed RNA polymerase complex"/>
    <property type="evidence" value="ECO:0007669"/>
    <property type="project" value="UniProtKB-KW"/>
</dbReference>
<dbReference type="CDD" id="cd03364">
    <property type="entry name" value="TOPRIM_DnaG_primases"/>
    <property type="match status" value="1"/>
</dbReference>
<dbReference type="Pfam" id="PF08278">
    <property type="entry name" value="DnaG_DnaB_bind"/>
    <property type="match status" value="1"/>
</dbReference>
<dbReference type="Gene3D" id="1.10.860.10">
    <property type="entry name" value="DNAb Helicase, Chain A"/>
    <property type="match status" value="1"/>
</dbReference>
<dbReference type="Proteomes" id="UP000000504">
    <property type="component" value="Chromosome"/>
</dbReference>
<proteinExistence type="inferred from homology"/>
<keyword evidence="5 12" id="KW-0235">DNA replication</keyword>
<dbReference type="InterPro" id="IPR016136">
    <property type="entry name" value="DNA_helicase_N/primase_C"/>
</dbReference>
<keyword evidence="7 12" id="KW-0863">Zinc-finger</keyword>
<protein>
    <recommendedName>
        <fullName evidence="12">DNA primase</fullName>
        <ecNumber evidence="12">2.7.7.101</ecNumber>
    </recommendedName>
</protein>
<evidence type="ECO:0000256" key="3">
    <source>
        <dbReference type="ARBA" id="ARBA00022679"/>
    </source>
</evidence>
<dbReference type="HAMAP" id="MF_00974">
    <property type="entry name" value="DNA_primase_DnaG"/>
    <property type="match status" value="1"/>
</dbReference>
<dbReference type="InterPro" id="IPR006295">
    <property type="entry name" value="DNA_primase_DnaG"/>
</dbReference>
<dbReference type="GO" id="GO:0005737">
    <property type="term" value="C:cytoplasm"/>
    <property type="evidence" value="ECO:0007669"/>
    <property type="project" value="TreeGrafter"/>
</dbReference>
<dbReference type="STRING" id="903503.MEPCIT_231"/>
<dbReference type="GO" id="GO:0003899">
    <property type="term" value="F:DNA-directed RNA polymerase activity"/>
    <property type="evidence" value="ECO:0007669"/>
    <property type="project" value="UniProtKB-UniRule"/>
</dbReference>
<evidence type="ECO:0000313" key="14">
    <source>
        <dbReference type="EMBL" id="AEI74877.1"/>
    </source>
</evidence>
<dbReference type="InterPro" id="IPR006171">
    <property type="entry name" value="TOPRIM_dom"/>
</dbReference>
<dbReference type="SMART" id="SM00766">
    <property type="entry name" value="DnaG_DnaB_bind"/>
    <property type="match status" value="1"/>
</dbReference>
<dbReference type="PROSITE" id="PS50880">
    <property type="entry name" value="TOPRIM"/>
    <property type="match status" value="1"/>
</dbReference>
<dbReference type="FunFam" id="3.90.980.10:FF:000001">
    <property type="entry name" value="DNA primase"/>
    <property type="match status" value="1"/>
</dbReference>
<dbReference type="Pfam" id="PF13155">
    <property type="entry name" value="Toprim_2"/>
    <property type="match status" value="1"/>
</dbReference>
<feature type="domain" description="Toprim" evidence="13">
    <location>
        <begin position="259"/>
        <end position="341"/>
    </location>
</feature>
<dbReference type="InterPro" id="IPR019475">
    <property type="entry name" value="DNA_primase_DnaB-bd"/>
</dbReference>
<dbReference type="FunFam" id="3.40.1360.10:FF:000002">
    <property type="entry name" value="DNA primase"/>
    <property type="match status" value="1"/>
</dbReference>
<keyword evidence="11 12" id="KW-0804">Transcription</keyword>
<dbReference type="Gene3D" id="1.20.50.20">
    <property type="entry name" value="DnaG, RNA polymerase domain, helical bundle"/>
    <property type="match status" value="1"/>
</dbReference>
<keyword evidence="1 12" id="KW-0240">DNA-directed RNA polymerase</keyword>
<evidence type="ECO:0000256" key="5">
    <source>
        <dbReference type="ARBA" id="ARBA00022705"/>
    </source>
</evidence>